<evidence type="ECO:0000313" key="2">
    <source>
        <dbReference type="EMBL" id="GAA3828465.1"/>
    </source>
</evidence>
<evidence type="ECO:0000259" key="1">
    <source>
        <dbReference type="Pfam" id="PF01814"/>
    </source>
</evidence>
<feature type="domain" description="Hemerythrin-like" evidence="1">
    <location>
        <begin position="29"/>
        <end position="161"/>
    </location>
</feature>
<dbReference type="InterPro" id="IPR012312">
    <property type="entry name" value="Hemerythrin-like"/>
</dbReference>
<organism evidence="2 3">
    <name type="scientific">Nocardioides panacisoli</name>
    <dbReference type="NCBI Taxonomy" id="627624"/>
    <lineage>
        <taxon>Bacteria</taxon>
        <taxon>Bacillati</taxon>
        <taxon>Actinomycetota</taxon>
        <taxon>Actinomycetes</taxon>
        <taxon>Propionibacteriales</taxon>
        <taxon>Nocardioidaceae</taxon>
        <taxon>Nocardioides</taxon>
    </lineage>
</organism>
<dbReference type="EMBL" id="BAABAH010000013">
    <property type="protein sequence ID" value="GAA3828465.1"/>
    <property type="molecule type" value="Genomic_DNA"/>
</dbReference>
<dbReference type="Pfam" id="PF01814">
    <property type="entry name" value="Hemerythrin"/>
    <property type="match status" value="1"/>
</dbReference>
<gene>
    <name evidence="2" type="ORF">GCM10022242_32320</name>
</gene>
<dbReference type="Proteomes" id="UP001501821">
    <property type="component" value="Unassembled WGS sequence"/>
</dbReference>
<dbReference type="CDD" id="cd12108">
    <property type="entry name" value="Hr-like"/>
    <property type="match status" value="1"/>
</dbReference>
<evidence type="ECO:0000313" key="3">
    <source>
        <dbReference type="Proteomes" id="UP001501821"/>
    </source>
</evidence>
<sequence length="249" mass="28508">MSTQTAYPGQLVLPGQTAAPDGPIDMMMMYLMHHAFRRDLRRFAAAVPRTPVDDIDTWRALRDRWDWFGVILHKHHSGEDAGIWPFLLERADADERETLLAMEAEHEKIDPLLEGCGELFAALAAVGDGEGSRSQLRARLAVRLVEAQDLLGHHLRHEETGAIAILQRHTTPEDWERIEEEHFSDKESFGFLRTVVCWIAEDLPAEVLPRVFGTAGQGFRVVWWVSRRGWRRREARAFRHLPPVLEQPA</sequence>
<accession>A0ABP7IW55</accession>
<dbReference type="RefSeq" id="WP_344777319.1">
    <property type="nucleotide sequence ID" value="NZ_BAABAH010000013.1"/>
</dbReference>
<keyword evidence="3" id="KW-1185">Reference proteome</keyword>
<name>A0ABP7IW55_9ACTN</name>
<comment type="caution">
    <text evidence="2">The sequence shown here is derived from an EMBL/GenBank/DDBJ whole genome shotgun (WGS) entry which is preliminary data.</text>
</comment>
<proteinExistence type="predicted"/>
<protein>
    <recommendedName>
        <fullName evidence="1">Hemerythrin-like domain-containing protein</fullName>
    </recommendedName>
</protein>
<dbReference type="Gene3D" id="1.20.120.520">
    <property type="entry name" value="nmb1532 protein domain like"/>
    <property type="match status" value="1"/>
</dbReference>
<reference evidence="3" key="1">
    <citation type="journal article" date="2019" name="Int. J. Syst. Evol. Microbiol.">
        <title>The Global Catalogue of Microorganisms (GCM) 10K type strain sequencing project: providing services to taxonomists for standard genome sequencing and annotation.</title>
        <authorList>
            <consortium name="The Broad Institute Genomics Platform"/>
            <consortium name="The Broad Institute Genome Sequencing Center for Infectious Disease"/>
            <person name="Wu L."/>
            <person name="Ma J."/>
        </authorList>
    </citation>
    <scope>NUCLEOTIDE SEQUENCE [LARGE SCALE GENOMIC DNA]</scope>
    <source>
        <strain evidence="3">JCM 16953</strain>
    </source>
</reference>